<evidence type="ECO:0000313" key="2">
    <source>
        <dbReference type="EMBL" id="OEU87652.1"/>
    </source>
</evidence>
<dbReference type="AlphaFoldDB" id="A0A1E7JJ53"/>
<dbReference type="STRING" id="1075402.AN216_25960"/>
<organism evidence="2 3">
    <name type="scientific">Streptomyces oceani</name>
    <dbReference type="NCBI Taxonomy" id="1075402"/>
    <lineage>
        <taxon>Bacteria</taxon>
        <taxon>Bacillati</taxon>
        <taxon>Actinomycetota</taxon>
        <taxon>Actinomycetes</taxon>
        <taxon>Kitasatosporales</taxon>
        <taxon>Streptomycetaceae</taxon>
        <taxon>Streptomyces</taxon>
    </lineage>
</organism>
<dbReference type="EMBL" id="LJGU01000164">
    <property type="protein sequence ID" value="OEU87652.1"/>
    <property type="molecule type" value="Genomic_DNA"/>
</dbReference>
<evidence type="ECO:0000313" key="3">
    <source>
        <dbReference type="Proteomes" id="UP000176101"/>
    </source>
</evidence>
<feature type="compositionally biased region" description="Gly residues" evidence="1">
    <location>
        <begin position="404"/>
        <end position="416"/>
    </location>
</feature>
<keyword evidence="3" id="KW-1185">Reference proteome</keyword>
<feature type="compositionally biased region" description="Gly residues" evidence="1">
    <location>
        <begin position="218"/>
        <end position="229"/>
    </location>
</feature>
<dbReference type="Proteomes" id="UP000176101">
    <property type="component" value="Unassembled WGS sequence"/>
</dbReference>
<feature type="compositionally biased region" description="Pro residues" evidence="1">
    <location>
        <begin position="323"/>
        <end position="344"/>
    </location>
</feature>
<dbReference type="PATRIC" id="fig|1075402.3.peg.5609"/>
<name>A0A1E7JJ53_9ACTN</name>
<gene>
    <name evidence="2" type="ORF">AN216_25960</name>
</gene>
<feature type="region of interest" description="Disordered" evidence="1">
    <location>
        <begin position="1"/>
        <end position="445"/>
    </location>
</feature>
<accession>A0A1E7JJ53</accession>
<feature type="compositionally biased region" description="Pro residues" evidence="1">
    <location>
        <begin position="356"/>
        <end position="365"/>
    </location>
</feature>
<protein>
    <recommendedName>
        <fullName evidence="4">Peptidoglycan binding domain-containing protein</fullName>
    </recommendedName>
</protein>
<sequence>MSRETDSSSSGPRGRGGSAYDPGTEPYGSAEGADEPPPGSGPDSGGETDEPKTETTLTTRIRINIPGSRPIPPVVMRKPVGEKGGPEEDGTTGEAGAISDTSDASATPAPSSAAASASTSASASGSARGGADGTVAMSADGAGDTRGSRGQGGPRERGGSGARSKSGGGSASGDGEFSQGTSDWFAPRKRPKRDQERAADSAGSPAPRAPGDDPAGGSPYGTGPAGGSPYGASPGDPAGGPATGPESGSGHPDTPPDGFPSVGTGLGTGAAEDTGSMPSPVDDLMGPFQGGPSGAGAPSSTPPSGPTSGPETGDMPLGSPATGTPPLPPFGSGPPVPGEPPEPPVSALYESGGIQVPPPPPPVPGGGPDLGGAKPATGPDDPERSSETLVSGIPRLPSSEGERPGGGLGTAPGRGPAGEPPAPPPADSGLRQSMDDSAEPPASKGRSKLVMVGLSLVGVLGLAYGVGLFLDHADVPKGTTVLNVEIGGKQQQDAVDTLDKELGDRVTAPLTVEVGGEKTKLKPSVAGLTIDTEETVRDASGRDYNPVSVIGSLLGGSRDAEAVLEVDDDKLKEALSSLPAAKDGAGETGEGMVKFVNGEAVGVPGKPHKGIDVDKAADTVTDAYRERAATGADSAVRLPVSTQQPKISKREIQQAVNGFGEKAMSGWVWLKAGDVEVPFSEETIGDFLTMREGGGTLQPVVDRAALEKTYGSAFDEVVIDGAAGTVPMTSKHAAIAMTQALGKTAPESGKRLAVVANARSR</sequence>
<comment type="caution">
    <text evidence="2">The sequence shown here is derived from an EMBL/GenBank/DDBJ whole genome shotgun (WGS) entry which is preliminary data.</text>
</comment>
<proteinExistence type="predicted"/>
<evidence type="ECO:0000256" key="1">
    <source>
        <dbReference type="SAM" id="MobiDB-lite"/>
    </source>
</evidence>
<evidence type="ECO:0008006" key="4">
    <source>
        <dbReference type="Google" id="ProtNLM"/>
    </source>
</evidence>
<reference evidence="2 3" key="1">
    <citation type="journal article" date="2016" name="Front. Microbiol.">
        <title>Comparative Genomics Analysis of Streptomyces Species Reveals Their Adaptation to the Marine Environment and Their Diversity at the Genomic Level.</title>
        <authorList>
            <person name="Tian X."/>
            <person name="Zhang Z."/>
            <person name="Yang T."/>
            <person name="Chen M."/>
            <person name="Li J."/>
            <person name="Chen F."/>
            <person name="Yang J."/>
            <person name="Li W."/>
            <person name="Zhang B."/>
            <person name="Zhang Z."/>
            <person name="Wu J."/>
            <person name="Zhang C."/>
            <person name="Long L."/>
            <person name="Xiao J."/>
        </authorList>
    </citation>
    <scope>NUCLEOTIDE SEQUENCE [LARGE SCALE GENOMIC DNA]</scope>
    <source>
        <strain evidence="2 3">SCSIO 02100</strain>
    </source>
</reference>
<feature type="compositionally biased region" description="Low complexity" evidence="1">
    <location>
        <begin position="95"/>
        <end position="126"/>
    </location>
</feature>
<dbReference type="RefSeq" id="WP_070199153.1">
    <property type="nucleotide sequence ID" value="NZ_LJGU01000164.1"/>
</dbReference>